<evidence type="ECO:0008006" key="4">
    <source>
        <dbReference type="Google" id="ProtNLM"/>
    </source>
</evidence>
<dbReference type="AlphaFoldDB" id="I4Z8L5"/>
<evidence type="ECO:0000256" key="1">
    <source>
        <dbReference type="SAM" id="SignalP"/>
    </source>
</evidence>
<sequence length="626" mass="69012">MNTKKKWFTAVGCAIVALSVCTACQDDDINQQSTDPATNVHTYRIVADVDAAPDGKGTRALTEDASNLIHSAWLQNDKMIAYCLKDNNSSKEKQYSLLQSATEGKGSLFDGTFKAVNTITTNDEICFFYPGAASAGKGATINSTMRFIGDGKTAPKDLVYYERQPTIKQTVELNLTEQDGTAKTIGEKFDYQWAKAKPSAVNGTDVKVRGAKMQRQIAIWGLRFASKDAGVLNSIDSVYITGVKSLDVFDLGTGQFIADNTNDENNNIVLKPANNGKFTSAGGKYIYAAILPGSFARVLITAFVGDKCYAREYKVNLKADKVYRTDVINMEQVVANPYVDVQGVKWATGNFIHYGKLGSGKDYWGIAPTQWWISQHYIQGTKPGQWTTSQFTSSPVSTPEDLDLFRFGDIHDPTNATAGHFKQGSIDIAKKFYAEAGPLKKDEIPYGPKVKYGDIVWYYTMHDNQKYRMPKGDELQKLYNDANVIPAYCYSNHGLRIYGAFFYTKTGGTRKKTFPTRVNALYKYSNVTALVRANKGLFLPITGLRVAGIGGTTIGYRDMTYTAGAYGQYMSSTAQTSGLSMDFFFGPTEWNYSGNACGQAKAIRPVWDPSSSDTPNPVFDAFKDIH</sequence>
<name>I4Z8L5_9BACT</name>
<reference evidence="2 3" key="1">
    <citation type="submission" date="2012-02" db="EMBL/GenBank/DDBJ databases">
        <title>Improved High-Quality Draft genome of Prevotella bivia DSM 20514.</title>
        <authorList>
            <consortium name="US DOE Joint Genome Institute (JGI-PGF)"/>
            <person name="Lucas S."/>
            <person name="Copeland A."/>
            <person name="Lapidus A."/>
            <person name="Bruce D."/>
            <person name="Goodwin L."/>
            <person name="Pitluck S."/>
            <person name="Peters L."/>
            <person name="Mikhailova N."/>
            <person name="Munk A.C.C."/>
            <person name="Kyrpides N."/>
            <person name="Mavromatis K."/>
            <person name="Detter J.C."/>
            <person name="Han C."/>
            <person name="Land M."/>
            <person name="Hauser L."/>
            <person name="Markowitz V."/>
            <person name="Cheng J.-F."/>
            <person name="Hugenholtz P."/>
            <person name="Woyke T."/>
            <person name="Wu D."/>
            <person name="Gronow S."/>
            <person name="Wellnitz S."/>
            <person name="Brambilla E."/>
            <person name="Klenk H.-P."/>
            <person name="Eisen J.A."/>
        </authorList>
    </citation>
    <scope>NUCLEOTIDE SEQUENCE [LARGE SCALE GENOMIC DNA]</scope>
    <source>
        <strain evidence="2 3">DSM 20514</strain>
    </source>
</reference>
<feature type="chain" id="PRO_5003698550" description="Lipoprotein" evidence="1">
    <location>
        <begin position="26"/>
        <end position="626"/>
    </location>
</feature>
<dbReference type="Proteomes" id="UP000002786">
    <property type="component" value="Unassembled WGS sequence"/>
</dbReference>
<dbReference type="EMBL" id="JH660660">
    <property type="protein sequence ID" value="EIM32557.1"/>
    <property type="molecule type" value="Genomic_DNA"/>
</dbReference>
<accession>I4Z8L5</accession>
<keyword evidence="3" id="KW-1185">Reference proteome</keyword>
<dbReference type="GeneID" id="78530821"/>
<gene>
    <name evidence="2" type="ORF">PrebiDRAFT_0819</name>
</gene>
<dbReference type="HOGENOM" id="CLU_409299_0_0_10"/>
<evidence type="ECO:0000313" key="2">
    <source>
        <dbReference type="EMBL" id="EIM32557.1"/>
    </source>
</evidence>
<dbReference type="RefSeq" id="WP_004336857.1">
    <property type="nucleotide sequence ID" value="NZ_JH660660.1"/>
</dbReference>
<feature type="signal peptide" evidence="1">
    <location>
        <begin position="1"/>
        <end position="25"/>
    </location>
</feature>
<proteinExistence type="predicted"/>
<protein>
    <recommendedName>
        <fullName evidence="4">Lipoprotein</fullName>
    </recommendedName>
</protein>
<organism evidence="2 3">
    <name type="scientific">Prevotella bivia DSM 20514</name>
    <dbReference type="NCBI Taxonomy" id="868129"/>
    <lineage>
        <taxon>Bacteria</taxon>
        <taxon>Pseudomonadati</taxon>
        <taxon>Bacteroidota</taxon>
        <taxon>Bacteroidia</taxon>
        <taxon>Bacteroidales</taxon>
        <taxon>Prevotellaceae</taxon>
        <taxon>Prevotella</taxon>
    </lineage>
</organism>
<evidence type="ECO:0000313" key="3">
    <source>
        <dbReference type="Proteomes" id="UP000002786"/>
    </source>
</evidence>
<keyword evidence="1" id="KW-0732">Signal</keyword>